<organism evidence="2 3">
    <name type="scientific">Rhodohalobacter mucosus</name>
    <dbReference type="NCBI Taxonomy" id="2079485"/>
    <lineage>
        <taxon>Bacteria</taxon>
        <taxon>Pseudomonadati</taxon>
        <taxon>Balneolota</taxon>
        <taxon>Balneolia</taxon>
        <taxon>Balneolales</taxon>
        <taxon>Balneolaceae</taxon>
        <taxon>Rhodohalobacter</taxon>
    </lineage>
</organism>
<accession>A0A316TQM4</accession>
<proteinExistence type="predicted"/>
<name>A0A316TQM4_9BACT</name>
<evidence type="ECO:0000313" key="3">
    <source>
        <dbReference type="Proteomes" id="UP000245533"/>
    </source>
</evidence>
<keyword evidence="1" id="KW-0732">Signal</keyword>
<keyword evidence="3" id="KW-1185">Reference proteome</keyword>
<dbReference type="OrthoDB" id="9765204at2"/>
<dbReference type="Proteomes" id="UP000245533">
    <property type="component" value="Unassembled WGS sequence"/>
</dbReference>
<protein>
    <recommendedName>
        <fullName evidence="4">YD repeat-containing protein</fullName>
    </recommendedName>
</protein>
<gene>
    <name evidence="2" type="ORF">DDZ15_06435</name>
</gene>
<feature type="chain" id="PRO_5016374725" description="YD repeat-containing protein" evidence="1">
    <location>
        <begin position="33"/>
        <end position="612"/>
    </location>
</feature>
<comment type="caution">
    <text evidence="2">The sequence shown here is derived from an EMBL/GenBank/DDBJ whole genome shotgun (WGS) entry which is preliminary data.</text>
</comment>
<evidence type="ECO:0000256" key="1">
    <source>
        <dbReference type="SAM" id="SignalP"/>
    </source>
</evidence>
<reference evidence="2 3" key="1">
    <citation type="submission" date="2018-05" db="EMBL/GenBank/DDBJ databases">
        <title>Rhodohalobacter halophilus gen. nov., sp. nov., a moderately halophilic member of the family Balneolaceae.</title>
        <authorList>
            <person name="Liu Z.-W."/>
        </authorList>
    </citation>
    <scope>NUCLEOTIDE SEQUENCE [LARGE SCALE GENOMIC DNA]</scope>
    <source>
        <strain evidence="2 3">8A47</strain>
    </source>
</reference>
<dbReference type="RefSeq" id="WP_109646256.1">
    <property type="nucleotide sequence ID" value="NZ_QGGB01000005.1"/>
</dbReference>
<dbReference type="EMBL" id="QGGB01000005">
    <property type="protein sequence ID" value="PWN06907.1"/>
    <property type="molecule type" value="Genomic_DNA"/>
</dbReference>
<dbReference type="AlphaFoldDB" id="A0A316TQM4"/>
<evidence type="ECO:0008006" key="4">
    <source>
        <dbReference type="Google" id="ProtNLM"/>
    </source>
</evidence>
<evidence type="ECO:0000313" key="2">
    <source>
        <dbReference type="EMBL" id="PWN06907.1"/>
    </source>
</evidence>
<feature type="signal peptide" evidence="1">
    <location>
        <begin position="1"/>
        <end position="32"/>
    </location>
</feature>
<sequence>MTSIYNHLSIQEKGRSLSPQFLRLLTACFLFAAFLASCDTIQNAPVDTGTDASLPISFDLPPIDGAGNLKMSIVQGEESMYRAQIDGLRQVAIPGSNQREGWSIFPDRDLTTGNSLFSNVTLLTTKGSSEWDRVNYLLNTRRQFTDSETNATRLELQAALWVLSPHLDFDHRNPDVNTLNQDMLRNGTPAYNSTIVDDILTAVNAEYRGYEFDDFSVYAVLVRGGSDSYGLMLEASRYRVEMVNLAETAGLSVAWDINNRGQVIGGNLFWDENLGTVNMGNIFARAINDDGMVAGSRGNKLMLWNPDGGLSEVQIPMGDQIEVYDINNQGEIAGEMVSEQLVYEDEYGSYYDYEFYGFVWDHSHNIREITRNGWSSGINDMGLVVGLDYTITNRAYKWDEERGLRGLGTYSGFSSGRPNAVNNAGEVVGSILVSSDASPEMSGNALAGAEEKFSADRLLKATNTRGVYDPAHVAEMLVQGTFSAESFPWGETAAGAEQSFSQNDLYGSASSQSEAFLWSEDDGVTRLGTLGGDWSTAWDINDYGQIAGYSSVAPGVSRAFLWSEEFGMMELPGYGGNSLARAVNDRGEVIGYSYDETGSFVPVKWTVVWNGF</sequence>